<keyword evidence="3" id="KW-1185">Reference proteome</keyword>
<evidence type="ECO:0000313" key="2">
    <source>
        <dbReference type="EMBL" id="AOY87247.1"/>
    </source>
</evidence>
<dbReference type="Pfam" id="PF14316">
    <property type="entry name" value="DUF4381"/>
    <property type="match status" value="1"/>
</dbReference>
<keyword evidence="1" id="KW-1133">Transmembrane helix</keyword>
<proteinExistence type="predicted"/>
<evidence type="ECO:0008006" key="4">
    <source>
        <dbReference type="Google" id="ProtNLM"/>
    </source>
</evidence>
<protein>
    <recommendedName>
        <fullName evidence="4">DUF4381 domain-containing protein</fullName>
    </recommendedName>
</protein>
<dbReference type="AlphaFoldDB" id="A0A1D9GHX5"/>
<sequence length="156" mass="17961">MNPQDPLSQLRDIHLPQSGGFWPPAPGWWVLALVLLLLLAVTAWLVRRQRRKSLWKRLAKAELVNLERRAERTGQWFSQLNTLLKRAAREGYPDLHPETLSGEAWIEFLLNYTPSDREASRPVVEAIVYSAWQPTVTADPKQALEFAHRWLGGQKC</sequence>
<organism evidence="2 3">
    <name type="scientific">Marinobacter salinus</name>
    <dbReference type="NCBI Taxonomy" id="1874317"/>
    <lineage>
        <taxon>Bacteria</taxon>
        <taxon>Pseudomonadati</taxon>
        <taxon>Pseudomonadota</taxon>
        <taxon>Gammaproteobacteria</taxon>
        <taxon>Pseudomonadales</taxon>
        <taxon>Marinobacteraceae</taxon>
        <taxon>Marinobacter</taxon>
    </lineage>
</organism>
<dbReference type="OrthoDB" id="283083at2"/>
<dbReference type="STRING" id="1874317.BKP64_03070"/>
<dbReference type="EMBL" id="CP017715">
    <property type="protein sequence ID" value="AOY87247.1"/>
    <property type="molecule type" value="Genomic_DNA"/>
</dbReference>
<evidence type="ECO:0000256" key="1">
    <source>
        <dbReference type="SAM" id="Phobius"/>
    </source>
</evidence>
<keyword evidence="1" id="KW-0812">Transmembrane</keyword>
<dbReference type="Proteomes" id="UP000177445">
    <property type="component" value="Chromosome"/>
</dbReference>
<gene>
    <name evidence="2" type="ORF">BKP64_03070</name>
</gene>
<feature type="transmembrane region" description="Helical" evidence="1">
    <location>
        <begin position="28"/>
        <end position="46"/>
    </location>
</feature>
<evidence type="ECO:0000313" key="3">
    <source>
        <dbReference type="Proteomes" id="UP000177445"/>
    </source>
</evidence>
<dbReference type="RefSeq" id="WP_070965883.1">
    <property type="nucleotide sequence ID" value="NZ_CP017715.1"/>
</dbReference>
<reference evidence="2 3" key="1">
    <citation type="submission" date="2016-10" db="EMBL/GenBank/DDBJ databases">
        <title>Marinobacter salinus sp. nov., a moderately halophilic bacterium isolated from a tidal flat environment.</title>
        <authorList>
            <person name="Park S.-J."/>
        </authorList>
    </citation>
    <scope>NUCLEOTIDE SEQUENCE [LARGE SCALE GENOMIC DNA]</scope>
    <source>
        <strain evidence="2 3">Hb8</strain>
    </source>
</reference>
<dbReference type="KEGG" id="msq:BKP64_03070"/>
<accession>A0A1D9GHX5</accession>
<dbReference type="InterPro" id="IPR025489">
    <property type="entry name" value="DUF4381"/>
</dbReference>
<keyword evidence="1" id="KW-0472">Membrane</keyword>
<name>A0A1D9GHX5_9GAMM</name>